<keyword evidence="7" id="KW-0462">Maltose metabolism</keyword>
<feature type="transmembrane region" description="Helical" evidence="9">
    <location>
        <begin position="100"/>
        <end position="121"/>
    </location>
</feature>
<evidence type="ECO:0000259" key="10">
    <source>
        <dbReference type="PROSITE" id="PS50850"/>
    </source>
</evidence>
<keyword evidence="12" id="KW-1185">Reference proteome</keyword>
<evidence type="ECO:0000256" key="7">
    <source>
        <dbReference type="ARBA" id="ARBA00026248"/>
    </source>
</evidence>
<dbReference type="InterPro" id="IPR005829">
    <property type="entry name" value="Sugar_transporter_CS"/>
</dbReference>
<gene>
    <name evidence="11" type="ORF">VE01_05571</name>
</gene>
<dbReference type="PANTHER" id="PTHR48022:SF5">
    <property type="entry name" value="ALPHA-GLUCOSIDES PERMEASE MPH2-RELATED"/>
    <property type="match status" value="1"/>
</dbReference>
<feature type="transmembrane region" description="Helical" evidence="9">
    <location>
        <begin position="479"/>
        <end position="495"/>
    </location>
</feature>
<feature type="transmembrane region" description="Helical" evidence="9">
    <location>
        <begin position="410"/>
        <end position="432"/>
    </location>
</feature>
<dbReference type="InterPro" id="IPR003663">
    <property type="entry name" value="Sugar/inositol_transpt"/>
</dbReference>
<dbReference type="InterPro" id="IPR050360">
    <property type="entry name" value="MFS_Sugar_Transporters"/>
</dbReference>
<dbReference type="GO" id="GO:0000023">
    <property type="term" value="P:maltose metabolic process"/>
    <property type="evidence" value="ECO:0007669"/>
    <property type="project" value="UniProtKB-KW"/>
</dbReference>
<feature type="transmembrane region" description="Helical" evidence="9">
    <location>
        <begin position="133"/>
        <end position="166"/>
    </location>
</feature>
<evidence type="ECO:0000256" key="1">
    <source>
        <dbReference type="ARBA" id="ARBA00004141"/>
    </source>
</evidence>
<dbReference type="Pfam" id="PF00083">
    <property type="entry name" value="Sugar_tr"/>
    <property type="match status" value="1"/>
</dbReference>
<reference evidence="11 12" key="1">
    <citation type="submission" date="2016-03" db="EMBL/GenBank/DDBJ databases">
        <title>Comparative genomics of Pseudogymnoascus destructans, the fungus causing white-nose syndrome of bats.</title>
        <authorList>
            <person name="Palmer J.M."/>
            <person name="Drees K.P."/>
            <person name="Foster J.T."/>
            <person name="Lindner D.L."/>
        </authorList>
    </citation>
    <scope>NUCLEOTIDE SEQUENCE [LARGE SCALE GENOMIC DNA]</scope>
    <source>
        <strain evidence="11 12">UAMH 10579</strain>
    </source>
</reference>
<dbReference type="Proteomes" id="UP000091956">
    <property type="component" value="Unassembled WGS sequence"/>
</dbReference>
<dbReference type="GeneID" id="28838957"/>
<keyword evidence="5 9" id="KW-1133">Transmembrane helix</keyword>
<feature type="transmembrane region" description="Helical" evidence="9">
    <location>
        <begin position="194"/>
        <end position="214"/>
    </location>
</feature>
<dbReference type="NCBIfam" id="TIGR00879">
    <property type="entry name" value="SP"/>
    <property type="match status" value="1"/>
</dbReference>
<evidence type="ECO:0000256" key="9">
    <source>
        <dbReference type="SAM" id="Phobius"/>
    </source>
</evidence>
<dbReference type="InterPro" id="IPR036259">
    <property type="entry name" value="MFS_trans_sf"/>
</dbReference>
<dbReference type="InterPro" id="IPR020846">
    <property type="entry name" value="MFS_dom"/>
</dbReference>
<keyword evidence="6 9" id="KW-0472">Membrane</keyword>
<dbReference type="OrthoDB" id="6612291at2759"/>
<evidence type="ECO:0000256" key="8">
    <source>
        <dbReference type="RuleBase" id="RU003346"/>
    </source>
</evidence>
<evidence type="ECO:0000256" key="6">
    <source>
        <dbReference type="ARBA" id="ARBA00023136"/>
    </source>
</evidence>
<feature type="transmembrane region" description="Helical" evidence="9">
    <location>
        <begin position="58"/>
        <end position="80"/>
    </location>
</feature>
<evidence type="ECO:0000256" key="3">
    <source>
        <dbReference type="ARBA" id="ARBA00022448"/>
    </source>
</evidence>
<organism evidence="11 12">
    <name type="scientific">Pseudogymnoascus verrucosus</name>
    <dbReference type="NCBI Taxonomy" id="342668"/>
    <lineage>
        <taxon>Eukaryota</taxon>
        <taxon>Fungi</taxon>
        <taxon>Dikarya</taxon>
        <taxon>Ascomycota</taxon>
        <taxon>Pezizomycotina</taxon>
        <taxon>Leotiomycetes</taxon>
        <taxon>Thelebolales</taxon>
        <taxon>Thelebolaceae</taxon>
        <taxon>Pseudogymnoascus</taxon>
    </lineage>
</organism>
<dbReference type="FunFam" id="1.20.1250.20:FF:000149">
    <property type="entry name" value="MFS transporter, SP family, general alpha glucoside:H+ symporter"/>
    <property type="match status" value="1"/>
</dbReference>
<sequence length="539" mass="60260">MNFTKDDVEMVEDQSLGTDNTCLKTDLKAQAKIATEKELRMSLSEALRRYPKAIGWSILLSTAVVMEGYDLLLITSFLAFLPWTTKYGQRQPDGSYQLSAAWQAGLYNGAAVGEILGLFVAGYLAERIGYRKIMLIALSIITAFIFIPFFAPNIITLQIGCILMGIPWGVFQTVPTTYAAEICPVALRAYLTTYVNLCWVMGQLLASGILRACLTRQGEWAYRIPYALQWMWPMPIIVGVLFAPESPWWLVRKGREAEAKAVIQRLALQDPDDIESADNTVAMMIHTNEIEKEMSSGTSYFDCFKGTDLRRTEISCVTWAIQNLCGSAFMNNSTYFFIQAGINPTNSFNFSMGQYAIGFIGTVLSWFLLSHFGRRRLYVVGLTILAALLYIIGFTGIAPNSNKGAQWASGSMLLVFALIYNLTVGPVCYSIVSEISSLRLRAKTIVLARIVYNVFSIVNGVITPYMLNPTAWNWKAKTGFFWAGSCTLCLVWSFFRLPESKGRTFAELDALFDQKIKARKFATTHIDLFSDEPIIAEDP</sequence>
<dbReference type="SUPFAM" id="SSF103473">
    <property type="entry name" value="MFS general substrate transporter"/>
    <property type="match status" value="1"/>
</dbReference>
<dbReference type="EMBL" id="KV460225">
    <property type="protein sequence ID" value="OBT96941.1"/>
    <property type="molecule type" value="Genomic_DNA"/>
</dbReference>
<dbReference type="GO" id="GO:0016020">
    <property type="term" value="C:membrane"/>
    <property type="evidence" value="ECO:0007669"/>
    <property type="project" value="UniProtKB-SubCell"/>
</dbReference>
<evidence type="ECO:0000256" key="2">
    <source>
        <dbReference type="ARBA" id="ARBA00010992"/>
    </source>
</evidence>
<feature type="transmembrane region" description="Helical" evidence="9">
    <location>
        <begin position="377"/>
        <end position="398"/>
    </location>
</feature>
<evidence type="ECO:0000256" key="5">
    <source>
        <dbReference type="ARBA" id="ARBA00022989"/>
    </source>
</evidence>
<evidence type="ECO:0000256" key="4">
    <source>
        <dbReference type="ARBA" id="ARBA00022692"/>
    </source>
</evidence>
<reference evidence="12" key="2">
    <citation type="journal article" date="2018" name="Nat. Commun.">
        <title>Extreme sensitivity to ultraviolet light in the fungal pathogen causing white-nose syndrome of bats.</title>
        <authorList>
            <person name="Palmer J.M."/>
            <person name="Drees K.P."/>
            <person name="Foster J.T."/>
            <person name="Lindner D.L."/>
        </authorList>
    </citation>
    <scope>NUCLEOTIDE SEQUENCE [LARGE SCALE GENOMIC DNA]</scope>
    <source>
        <strain evidence="12">UAMH 10579</strain>
    </source>
</reference>
<dbReference type="RefSeq" id="XP_018130674.1">
    <property type="nucleotide sequence ID" value="XM_018275034.2"/>
</dbReference>
<comment type="subcellular location">
    <subcellularLocation>
        <location evidence="1">Membrane</location>
        <topology evidence="1">Multi-pass membrane protein</topology>
    </subcellularLocation>
</comment>
<evidence type="ECO:0000313" key="12">
    <source>
        <dbReference type="Proteomes" id="UP000091956"/>
    </source>
</evidence>
<dbReference type="PROSITE" id="PS00217">
    <property type="entry name" value="SUGAR_TRANSPORT_2"/>
    <property type="match status" value="1"/>
</dbReference>
<proteinExistence type="inferred from homology"/>
<feature type="transmembrane region" description="Helical" evidence="9">
    <location>
        <begin position="352"/>
        <end position="370"/>
    </location>
</feature>
<comment type="similarity">
    <text evidence="2 8">Belongs to the major facilitator superfamily. Sugar transporter (TC 2.A.1.1) family.</text>
</comment>
<dbReference type="AlphaFoldDB" id="A0A1B8GM73"/>
<accession>A0A1B8GM73</accession>
<keyword evidence="4 9" id="KW-0812">Transmembrane</keyword>
<protein>
    <recommendedName>
        <fullName evidence="10">Major facilitator superfamily (MFS) profile domain-containing protein</fullName>
    </recommendedName>
</protein>
<dbReference type="GO" id="GO:0005351">
    <property type="term" value="F:carbohydrate:proton symporter activity"/>
    <property type="evidence" value="ECO:0007669"/>
    <property type="project" value="TreeGrafter"/>
</dbReference>
<dbReference type="InterPro" id="IPR005828">
    <property type="entry name" value="MFS_sugar_transport-like"/>
</dbReference>
<dbReference type="PANTHER" id="PTHR48022">
    <property type="entry name" value="PLASTIDIC GLUCOSE TRANSPORTER 4"/>
    <property type="match status" value="1"/>
</dbReference>
<feature type="transmembrane region" description="Helical" evidence="9">
    <location>
        <begin position="226"/>
        <end position="243"/>
    </location>
</feature>
<feature type="domain" description="Major facilitator superfamily (MFS) profile" evidence="10">
    <location>
        <begin position="56"/>
        <end position="501"/>
    </location>
</feature>
<keyword evidence="3 8" id="KW-0813">Transport</keyword>
<dbReference type="Gene3D" id="1.20.1250.20">
    <property type="entry name" value="MFS general substrate transporter like domains"/>
    <property type="match status" value="1"/>
</dbReference>
<dbReference type="PROSITE" id="PS50850">
    <property type="entry name" value="MFS"/>
    <property type="match status" value="1"/>
</dbReference>
<name>A0A1B8GM73_9PEZI</name>
<feature type="transmembrane region" description="Helical" evidence="9">
    <location>
        <begin position="444"/>
        <end position="467"/>
    </location>
</feature>
<evidence type="ECO:0000313" key="11">
    <source>
        <dbReference type="EMBL" id="OBT96941.1"/>
    </source>
</evidence>